<evidence type="ECO:0000313" key="3">
    <source>
        <dbReference type="Proteomes" id="UP000271320"/>
    </source>
</evidence>
<reference evidence="2 3" key="1">
    <citation type="submission" date="2018-10" db="EMBL/GenBank/DDBJ databases">
        <title>GWAS and RNA-Seq identify cryptic mechanisms of antimicrobial resistance in Acinetobacter baumannii.</title>
        <authorList>
            <person name="Sahl J.W."/>
        </authorList>
    </citation>
    <scope>NUCLEOTIDE SEQUENCE [LARGE SCALE GENOMIC DNA]</scope>
    <source>
        <strain evidence="2 3">TG41884</strain>
    </source>
</reference>
<accession>A0A3R9R0V4</accession>
<sequence>MKSQYFFLFPKIDQKKNGLVFALLKRAKILNEQLGISPTIITTEYDRSLAENYWSLISTNLAPPSIGYLNLYGDFQGTHLKLANKKIHSPMVEMFNSNILKTIIPFTYNQRFHDKNNKNYLYEIRQNDSPTLSYVNTFKKGVKTGRIIYDSYGYLSCIQVINPENQMIITETYYHTEGYPVIIKNYQLNEKNKNIVSNIFLFNKQGVINEVFDTESQLIQYWFLKISQLYKNDLMYILIDRAIHFYEPLREIKQENMRFIGTIHATHLNGHDIQNSTINRHYRSYFKYSNELDALVILTERQKQHIQQRFGMEEKLFVIPHIYEKSIDHVNFSNRDPMFCLTIARYDKAKNLDSLIRIFKKVVEVITNAYLNIYGFGSEHNFLQSQIDEHQLNNHIKLMGYNENTDALYNKASLFLFSSRSEGFGMAVLEALCHGCPVVSYDIDYGPSDMINHDENGYLVTFQDEELFAQKVVSLLKDEHKRLKLSENAYACSRLTDQKQFALKWQELFQAIQ</sequence>
<organism evidence="2 3">
    <name type="scientific">Acinetobacter pittii</name>
    <name type="common">Acinetobacter genomosp. 3</name>
    <dbReference type="NCBI Taxonomy" id="48296"/>
    <lineage>
        <taxon>Bacteria</taxon>
        <taxon>Pseudomonadati</taxon>
        <taxon>Pseudomonadota</taxon>
        <taxon>Gammaproteobacteria</taxon>
        <taxon>Moraxellales</taxon>
        <taxon>Moraxellaceae</taxon>
        <taxon>Acinetobacter</taxon>
        <taxon>Acinetobacter calcoaceticus/baumannii complex</taxon>
    </lineage>
</organism>
<dbReference type="PANTHER" id="PTHR12526">
    <property type="entry name" value="GLYCOSYLTRANSFERASE"/>
    <property type="match status" value="1"/>
</dbReference>
<proteinExistence type="predicted"/>
<name>A0A3R9R0V4_ACIPI</name>
<comment type="caution">
    <text evidence="2">The sequence shown here is derived from an EMBL/GenBank/DDBJ whole genome shotgun (WGS) entry which is preliminary data.</text>
</comment>
<dbReference type="PANTHER" id="PTHR12526:SF630">
    <property type="entry name" value="GLYCOSYLTRANSFERASE"/>
    <property type="match status" value="1"/>
</dbReference>
<dbReference type="Proteomes" id="UP000271320">
    <property type="component" value="Unassembled WGS sequence"/>
</dbReference>
<dbReference type="SUPFAM" id="SSF53756">
    <property type="entry name" value="UDP-Glycosyltransferase/glycogen phosphorylase"/>
    <property type="match status" value="1"/>
</dbReference>
<dbReference type="Pfam" id="PF00534">
    <property type="entry name" value="Glycos_transf_1"/>
    <property type="match status" value="1"/>
</dbReference>
<dbReference type="GO" id="GO:0016757">
    <property type="term" value="F:glycosyltransferase activity"/>
    <property type="evidence" value="ECO:0007669"/>
    <property type="project" value="InterPro"/>
</dbReference>
<dbReference type="InterPro" id="IPR001296">
    <property type="entry name" value="Glyco_trans_1"/>
</dbReference>
<dbReference type="AlphaFoldDB" id="A0A3R9R0V4"/>
<dbReference type="GO" id="GO:1901135">
    <property type="term" value="P:carbohydrate derivative metabolic process"/>
    <property type="evidence" value="ECO:0007669"/>
    <property type="project" value="UniProtKB-ARBA"/>
</dbReference>
<feature type="domain" description="Glycosyl transferase family 1" evidence="1">
    <location>
        <begin position="330"/>
        <end position="490"/>
    </location>
</feature>
<dbReference type="EMBL" id="RFEW01000021">
    <property type="protein sequence ID" value="RSO55265.1"/>
    <property type="molecule type" value="Genomic_DNA"/>
</dbReference>
<evidence type="ECO:0000313" key="2">
    <source>
        <dbReference type="EMBL" id="RSO55265.1"/>
    </source>
</evidence>
<evidence type="ECO:0000259" key="1">
    <source>
        <dbReference type="Pfam" id="PF00534"/>
    </source>
</evidence>
<protein>
    <submittedName>
        <fullName evidence="2">Glycosyltransferase</fullName>
    </submittedName>
</protein>
<dbReference type="RefSeq" id="WP_017387356.1">
    <property type="nucleotide sequence ID" value="NZ_BBTQ01000031.1"/>
</dbReference>
<dbReference type="Gene3D" id="3.40.50.2000">
    <property type="entry name" value="Glycogen Phosphorylase B"/>
    <property type="match status" value="3"/>
</dbReference>
<gene>
    <name evidence="2" type="ORF">EA752_18195</name>
</gene>